<evidence type="ECO:0000256" key="4">
    <source>
        <dbReference type="ARBA" id="ARBA00012045"/>
    </source>
</evidence>
<dbReference type="Gene3D" id="1.10.340.30">
    <property type="entry name" value="Hypothetical protein, domain 2"/>
    <property type="match status" value="1"/>
</dbReference>
<evidence type="ECO:0000256" key="13">
    <source>
        <dbReference type="ARBA" id="ARBA00023295"/>
    </source>
</evidence>
<gene>
    <name evidence="16" type="primary">mutY</name>
    <name evidence="16" type="ORF">FJU31_09940</name>
</gene>
<evidence type="ECO:0000256" key="3">
    <source>
        <dbReference type="ARBA" id="ARBA00008343"/>
    </source>
</evidence>
<dbReference type="SUPFAM" id="SSF48150">
    <property type="entry name" value="DNA-glycosylase"/>
    <property type="match status" value="1"/>
</dbReference>
<keyword evidence="12" id="KW-0234">DNA repair</keyword>
<dbReference type="RefSeq" id="WP_150454611.1">
    <property type="nucleotide sequence ID" value="NZ_VYKI01000010.1"/>
</dbReference>
<keyword evidence="9" id="KW-0378">Hydrolase</keyword>
<dbReference type="InterPro" id="IPR004035">
    <property type="entry name" value="Endouclease-III_FeS-bd_BS"/>
</dbReference>
<evidence type="ECO:0000256" key="10">
    <source>
        <dbReference type="ARBA" id="ARBA00023004"/>
    </source>
</evidence>
<evidence type="ECO:0000313" key="17">
    <source>
        <dbReference type="Proteomes" id="UP000326367"/>
    </source>
</evidence>
<dbReference type="InterPro" id="IPR000445">
    <property type="entry name" value="HhH_motif"/>
</dbReference>
<keyword evidence="10 14" id="KW-0408">Iron</keyword>
<dbReference type="InterPro" id="IPR044298">
    <property type="entry name" value="MIG/MutY"/>
</dbReference>
<evidence type="ECO:0000256" key="8">
    <source>
        <dbReference type="ARBA" id="ARBA00022763"/>
    </source>
</evidence>
<reference evidence="16 17" key="1">
    <citation type="journal article" date="2020" name="Antonie Van Leeuwenhoek">
        <title>Stenotrophomonas cyclobalanopsidis sp. nov., isolated from the leaf spot disease of Cyclobalanopsis patelliformis.</title>
        <authorList>
            <person name="Bian D.R."/>
            <person name="Xue H."/>
            <person name="Piao C.G."/>
            <person name="Li Y."/>
        </authorList>
    </citation>
    <scope>NUCLEOTIDE SEQUENCE [LARGE SCALE GENOMIC DNA]</scope>
    <source>
        <strain evidence="16 17">TPQG1-4</strain>
    </source>
</reference>
<evidence type="ECO:0000256" key="12">
    <source>
        <dbReference type="ARBA" id="ARBA00023204"/>
    </source>
</evidence>
<dbReference type="EMBL" id="VYKI01000010">
    <property type="protein sequence ID" value="KAA8998712.1"/>
    <property type="molecule type" value="Genomic_DNA"/>
</dbReference>
<evidence type="ECO:0000256" key="7">
    <source>
        <dbReference type="ARBA" id="ARBA00022723"/>
    </source>
</evidence>
<evidence type="ECO:0000256" key="1">
    <source>
        <dbReference type="ARBA" id="ARBA00000843"/>
    </source>
</evidence>
<dbReference type="Gene3D" id="3.90.79.10">
    <property type="entry name" value="Nucleoside Triphosphate Pyrophosphohydrolase"/>
    <property type="match status" value="1"/>
</dbReference>
<dbReference type="Gene3D" id="1.10.1670.10">
    <property type="entry name" value="Helix-hairpin-Helix base-excision DNA repair enzymes (C-terminal)"/>
    <property type="match status" value="1"/>
</dbReference>
<dbReference type="PANTHER" id="PTHR42944:SF1">
    <property type="entry name" value="ADENINE DNA GLYCOSYLASE"/>
    <property type="match status" value="1"/>
</dbReference>
<accession>A0ABQ6T1D2</accession>
<evidence type="ECO:0000256" key="14">
    <source>
        <dbReference type="RuleBase" id="RU365096"/>
    </source>
</evidence>
<dbReference type="EC" id="3.2.2.31" evidence="4 14"/>
<dbReference type="SUPFAM" id="SSF55811">
    <property type="entry name" value="Nudix"/>
    <property type="match status" value="1"/>
</dbReference>
<evidence type="ECO:0000256" key="9">
    <source>
        <dbReference type="ARBA" id="ARBA00022801"/>
    </source>
</evidence>
<keyword evidence="13 14" id="KW-0326">Glycosidase</keyword>
<sequence length="374" mass="41725">MPRQPHASAATDPADGFVARLLHWFDDHGRHDLPWQHPRSPYRVWLSEIMLQQTQVTTVIPYFQRFLQHFPTLPDLAAASNDAVMAQWAGLGYYARARNLHAAAKRCVELHDGDLPRDFDALHALPGVGRSTAGAILSQAWNDPFAILDGNVKRVLSRYHGIEGFPGLPAIEKQLWPLAEAHVAQVPAGRMADYTQAQMDLGATVCSRAKPACVICPMQEDCVARREGRTADLPTPKPGKTLPEREAVALLLRDAQQRVLLQKRPDTGIWAQLWTLPQADAGSDLQDWFDAHVDGSLEEAEELPVLQHTFSHYRLQLQVLSRQVRGLRVEEPALRWVAADELPALGLPAPIRKLLDGTPVKAPKRRATKPRNHE</sequence>
<comment type="function">
    <text evidence="2">Adenine glycosylase active on G-A mispairs. MutY also corrects error-prone DNA synthesis past GO lesions which are due to the oxidatively damaged form of guanine: 7,8-dihydro-8-oxoguanine (8-oxo-dGTP).</text>
</comment>
<evidence type="ECO:0000313" key="16">
    <source>
        <dbReference type="EMBL" id="KAA8998712.1"/>
    </source>
</evidence>
<evidence type="ECO:0000256" key="11">
    <source>
        <dbReference type="ARBA" id="ARBA00023014"/>
    </source>
</evidence>
<dbReference type="InterPro" id="IPR003265">
    <property type="entry name" value="HhH-GPD_domain"/>
</dbReference>
<proteinExistence type="inferred from homology"/>
<keyword evidence="11" id="KW-0411">Iron-sulfur</keyword>
<feature type="domain" description="HhH-GPD" evidence="15">
    <location>
        <begin position="50"/>
        <end position="204"/>
    </location>
</feature>
<comment type="caution">
    <text evidence="16">The sequence shown here is derived from an EMBL/GenBank/DDBJ whole genome shotgun (WGS) entry which is preliminary data.</text>
</comment>
<keyword evidence="6" id="KW-0004">4Fe-4S</keyword>
<comment type="cofactor">
    <cofactor evidence="14">
        <name>[4Fe-4S] cluster</name>
        <dbReference type="ChEBI" id="CHEBI:49883"/>
    </cofactor>
    <text evidence="14">Binds 1 [4Fe-4S] cluster.</text>
</comment>
<dbReference type="InterPro" id="IPR005760">
    <property type="entry name" value="A/G_AdeGlyc_MutY"/>
</dbReference>
<dbReference type="InterPro" id="IPR015797">
    <property type="entry name" value="NUDIX_hydrolase-like_dom_sf"/>
</dbReference>
<keyword evidence="17" id="KW-1185">Reference proteome</keyword>
<organism evidence="16 17">
    <name type="scientific">Stenotrophomonas cyclobalanopsidis</name>
    <dbReference type="NCBI Taxonomy" id="2771362"/>
    <lineage>
        <taxon>Bacteria</taxon>
        <taxon>Pseudomonadati</taxon>
        <taxon>Pseudomonadota</taxon>
        <taxon>Gammaproteobacteria</taxon>
        <taxon>Lysobacterales</taxon>
        <taxon>Lysobacteraceae</taxon>
        <taxon>Stenotrophomonas</taxon>
    </lineage>
</organism>
<evidence type="ECO:0000256" key="6">
    <source>
        <dbReference type="ARBA" id="ARBA00022485"/>
    </source>
</evidence>
<keyword evidence="7" id="KW-0479">Metal-binding</keyword>
<dbReference type="Pfam" id="PF00730">
    <property type="entry name" value="HhH-GPD"/>
    <property type="match status" value="1"/>
</dbReference>
<dbReference type="InterPro" id="IPR011257">
    <property type="entry name" value="DNA_glycosylase"/>
</dbReference>
<evidence type="ECO:0000256" key="2">
    <source>
        <dbReference type="ARBA" id="ARBA00002933"/>
    </source>
</evidence>
<dbReference type="CDD" id="cd03431">
    <property type="entry name" value="NUDIX_DNA_Glycosylase_C-MutY"/>
    <property type="match status" value="1"/>
</dbReference>
<dbReference type="InterPro" id="IPR029119">
    <property type="entry name" value="MutY_C"/>
</dbReference>
<evidence type="ECO:0000259" key="15">
    <source>
        <dbReference type="SMART" id="SM00478"/>
    </source>
</evidence>
<keyword evidence="8 14" id="KW-0227">DNA damage</keyword>
<dbReference type="PROSITE" id="PS00764">
    <property type="entry name" value="ENDONUCLEASE_III_1"/>
    <property type="match status" value="1"/>
</dbReference>
<dbReference type="Proteomes" id="UP000326367">
    <property type="component" value="Unassembled WGS sequence"/>
</dbReference>
<dbReference type="Pfam" id="PF14815">
    <property type="entry name" value="NUDIX_4"/>
    <property type="match status" value="1"/>
</dbReference>
<dbReference type="SMART" id="SM00478">
    <property type="entry name" value="ENDO3c"/>
    <property type="match status" value="1"/>
</dbReference>
<dbReference type="InterPro" id="IPR023170">
    <property type="entry name" value="HhH_base_excis_C"/>
</dbReference>
<protein>
    <recommendedName>
        <fullName evidence="5 14">Adenine DNA glycosylase</fullName>
        <ecNumber evidence="4 14">3.2.2.31</ecNumber>
    </recommendedName>
</protein>
<comment type="similarity">
    <text evidence="3 14">Belongs to the Nth/MutY family.</text>
</comment>
<dbReference type="PROSITE" id="PS01155">
    <property type="entry name" value="ENDONUCLEASE_III_2"/>
    <property type="match status" value="1"/>
</dbReference>
<dbReference type="NCBIfam" id="TIGR01084">
    <property type="entry name" value="mutY"/>
    <property type="match status" value="1"/>
</dbReference>
<dbReference type="CDD" id="cd00056">
    <property type="entry name" value="ENDO3c"/>
    <property type="match status" value="1"/>
</dbReference>
<evidence type="ECO:0000256" key="5">
    <source>
        <dbReference type="ARBA" id="ARBA00022023"/>
    </source>
</evidence>
<dbReference type="Pfam" id="PF00633">
    <property type="entry name" value="HHH"/>
    <property type="match status" value="1"/>
</dbReference>
<comment type="catalytic activity">
    <reaction evidence="1 14">
        <text>Hydrolyzes free adenine bases from 7,8-dihydro-8-oxoguanine:adenine mismatched double-stranded DNA, leaving an apurinic site.</text>
        <dbReference type="EC" id="3.2.2.31"/>
    </reaction>
</comment>
<dbReference type="PANTHER" id="PTHR42944">
    <property type="entry name" value="ADENINE DNA GLYCOSYLASE"/>
    <property type="match status" value="1"/>
</dbReference>
<dbReference type="InterPro" id="IPR004036">
    <property type="entry name" value="Endonuclease-III-like_CS2"/>
</dbReference>
<name>A0ABQ6T1D2_9GAMM</name>